<proteinExistence type="inferred from homology"/>
<name>A0AAJ0H0L9_9PEZI</name>
<dbReference type="InterPro" id="IPR003749">
    <property type="entry name" value="ThiS/MoaD-like"/>
</dbReference>
<dbReference type="Pfam" id="PF06985">
    <property type="entry name" value="HET"/>
    <property type="match status" value="1"/>
</dbReference>
<dbReference type="GO" id="GO:0006777">
    <property type="term" value="P:Mo-molybdopterin cofactor biosynthetic process"/>
    <property type="evidence" value="ECO:0007669"/>
    <property type="project" value="UniProtKB-UniRule"/>
</dbReference>
<evidence type="ECO:0000256" key="2">
    <source>
        <dbReference type="ARBA" id="ARBA00023150"/>
    </source>
</evidence>
<organism evidence="5 6">
    <name type="scientific">Chaetomium strumarium</name>
    <dbReference type="NCBI Taxonomy" id="1170767"/>
    <lineage>
        <taxon>Eukaryota</taxon>
        <taxon>Fungi</taxon>
        <taxon>Dikarya</taxon>
        <taxon>Ascomycota</taxon>
        <taxon>Pezizomycotina</taxon>
        <taxon>Sordariomycetes</taxon>
        <taxon>Sordariomycetidae</taxon>
        <taxon>Sordariales</taxon>
        <taxon>Chaetomiaceae</taxon>
        <taxon>Chaetomium</taxon>
    </lineage>
</organism>
<comment type="function">
    <text evidence="3">Acts as a sulfur carrier required for molybdopterin biosynthesis. Component of the molybdopterin synthase complex that catalyzes the conversion of precursor Z into molybdopterin by mediating the incorporation of 2 sulfur atoms into precursor Z to generate a dithiolene group. In the complex, serves as sulfur donor by being thiocarboxylated (-COSH) at its C-terminus by UBA4. After interaction with MOCS2B, the sulfur is then transferred to precursor Z to form molybdopterin.</text>
</comment>
<comment type="PTM">
    <text evidence="3">C-terminal thiocarboxylation occurs in 2 steps, it is first acyl-adenylated (-COAMP) via the hesA/moeB/thiF part of UBA4, then thiocarboxylated (-COSH) via the rhodanese domain of UBA4.</text>
</comment>
<evidence type="ECO:0000259" key="4">
    <source>
        <dbReference type="Pfam" id="PF06985"/>
    </source>
</evidence>
<dbReference type="SUPFAM" id="SSF54285">
    <property type="entry name" value="MoaD/ThiS"/>
    <property type="match status" value="1"/>
</dbReference>
<comment type="subunit">
    <text evidence="3">Heterotetramer; composed of 2 small (MOCS2A) and 2 large (MOCS2B) subunits.</text>
</comment>
<evidence type="ECO:0000256" key="3">
    <source>
        <dbReference type="HAMAP-Rule" id="MF_03051"/>
    </source>
</evidence>
<gene>
    <name evidence="3" type="primary">cnxG</name>
    <name evidence="5" type="ORF">B0T15DRAFT_488340</name>
</gene>
<keyword evidence="6" id="KW-1185">Reference proteome</keyword>
<feature type="modified residue" description="Glycyl adenylate; alternate" evidence="3">
    <location>
        <position position="733"/>
    </location>
</feature>
<reference evidence="5" key="1">
    <citation type="journal article" date="2023" name="Mol. Phylogenet. Evol.">
        <title>Genome-scale phylogeny and comparative genomics of the fungal order Sordariales.</title>
        <authorList>
            <person name="Hensen N."/>
            <person name="Bonometti L."/>
            <person name="Westerberg I."/>
            <person name="Brannstrom I.O."/>
            <person name="Guillou S."/>
            <person name="Cros-Aarteil S."/>
            <person name="Calhoun S."/>
            <person name="Haridas S."/>
            <person name="Kuo A."/>
            <person name="Mondo S."/>
            <person name="Pangilinan J."/>
            <person name="Riley R."/>
            <person name="LaButti K."/>
            <person name="Andreopoulos B."/>
            <person name="Lipzen A."/>
            <person name="Chen C."/>
            <person name="Yan M."/>
            <person name="Daum C."/>
            <person name="Ng V."/>
            <person name="Clum A."/>
            <person name="Steindorff A."/>
            <person name="Ohm R.A."/>
            <person name="Martin F."/>
            <person name="Silar P."/>
            <person name="Natvig D.O."/>
            <person name="Lalanne C."/>
            <person name="Gautier V."/>
            <person name="Ament-Velasquez S.L."/>
            <person name="Kruys A."/>
            <person name="Hutchinson M.I."/>
            <person name="Powell A.J."/>
            <person name="Barry K."/>
            <person name="Miller A.N."/>
            <person name="Grigoriev I.V."/>
            <person name="Debuchy R."/>
            <person name="Gladieux P."/>
            <person name="Hiltunen Thoren M."/>
            <person name="Johannesson H."/>
        </authorList>
    </citation>
    <scope>NUCLEOTIDE SEQUENCE</scope>
    <source>
        <strain evidence="5">CBS 333.67</strain>
    </source>
</reference>
<feature type="domain" description="Heterokaryon incompatibility" evidence="4">
    <location>
        <begin position="198"/>
        <end position="349"/>
    </location>
</feature>
<comment type="caution">
    <text evidence="5">The sequence shown here is derived from an EMBL/GenBank/DDBJ whole genome shotgun (WGS) entry which is preliminary data.</text>
</comment>
<dbReference type="EMBL" id="JAUDZG010000001">
    <property type="protein sequence ID" value="KAK3309622.1"/>
    <property type="molecule type" value="Genomic_DNA"/>
</dbReference>
<dbReference type="InterPro" id="IPR010730">
    <property type="entry name" value="HET"/>
</dbReference>
<evidence type="ECO:0000313" key="5">
    <source>
        <dbReference type="EMBL" id="KAK3309622.1"/>
    </source>
</evidence>
<dbReference type="InterPro" id="IPR016155">
    <property type="entry name" value="Mopterin_synth/thiamin_S_b"/>
</dbReference>
<keyword evidence="2 3" id="KW-0501">Molybdenum cofactor biosynthesis</keyword>
<reference evidence="5" key="2">
    <citation type="submission" date="2023-06" db="EMBL/GenBank/DDBJ databases">
        <authorList>
            <consortium name="Lawrence Berkeley National Laboratory"/>
            <person name="Mondo S.J."/>
            <person name="Hensen N."/>
            <person name="Bonometti L."/>
            <person name="Westerberg I."/>
            <person name="Brannstrom I.O."/>
            <person name="Guillou S."/>
            <person name="Cros-Aarteil S."/>
            <person name="Calhoun S."/>
            <person name="Haridas S."/>
            <person name="Kuo A."/>
            <person name="Pangilinan J."/>
            <person name="Riley R."/>
            <person name="Labutti K."/>
            <person name="Andreopoulos B."/>
            <person name="Lipzen A."/>
            <person name="Chen C."/>
            <person name="Yanf M."/>
            <person name="Daum C."/>
            <person name="Ng V."/>
            <person name="Clum A."/>
            <person name="Steindorff A."/>
            <person name="Ohm R."/>
            <person name="Martin F."/>
            <person name="Silar P."/>
            <person name="Natvig D."/>
            <person name="Lalanne C."/>
            <person name="Gautier V."/>
            <person name="Ament-Velasquez S.L."/>
            <person name="Kruys A."/>
            <person name="Hutchinson M.I."/>
            <person name="Powell A.J."/>
            <person name="Barry K."/>
            <person name="Miller A.N."/>
            <person name="Grigoriev I.V."/>
            <person name="Debuchy R."/>
            <person name="Gladieux P."/>
            <person name="Thoren M.H."/>
            <person name="Johannesson H."/>
        </authorList>
    </citation>
    <scope>NUCLEOTIDE SEQUENCE</scope>
    <source>
        <strain evidence="5">CBS 333.67</strain>
    </source>
</reference>
<dbReference type="Proteomes" id="UP001273166">
    <property type="component" value="Unassembled WGS sequence"/>
</dbReference>
<dbReference type="InterPro" id="IPR028887">
    <property type="entry name" value="MOCS2A_euk"/>
</dbReference>
<comment type="pathway">
    <text evidence="3">Cofactor biosynthesis; molybdopterin biosynthesis.</text>
</comment>
<sequence length="733" mass="83381">MTSNPEAIPPPYATVLCNVCCSFHMETLQARREADNSLPCAQLFESADNGCKTCQILSNAVRALYPEENPEQTHFFFYVGSMYCSGWKPQTRPDARLWLLDPKVRDTNRKVIQLYRNYNDLCPWPFFLEARTTPAHTASEESRAWIVSKLKDCLAEHAECNVGLDASRLPTRVLDLGLDSVDDGPVKVLETNGLRGRYVTLSHCWGDPSHMPTKLTARTIEEYRKGISYDSLPLTFQHAVTFTRKLGVRYLWIDSLCILQHDHDQDKEASDQDWEQEIGRMNEVYRNSYLTLAAASSTDCNGGLFFEAKTIDISVPGAADIPHALFARRRMKHFQPDFPLMKRGWVAQEYFLSPRTVLFGETELLWRCRKLSRCECNDGPAQPAKDEYYKLLEPTGASPTQAALARLWYEFINTYSQTALSYQTDKLAAVEGIVQYMRPLRNSDCLAGLWKDTFALDLLWMIGPRHRPAPARTFEASPHGRRPVWSSHEHLFPTWSWASVPYSVSWPGGVNFVQQSFPQDTFVTLVQDERSGRPANEVTIRGILVPTTLGKVRRNDEGKKIFYLPDLIEEEAQEDDAEVHCLRVMVEQDDHWSLLLRHRDGTRNVYERLGVVAFRKANGQGFPVWWEPFEEWEARTMTPKPPKGHFNILYFASAGSYTSKNVEALPAPLPLRKLFATLEERYKGIRASVLDHSLVTINLTYVDVPDDESAGETDEVVIQEGDEVAIIPPVSSG</sequence>
<dbReference type="AlphaFoldDB" id="A0AAJ0H0L9"/>
<dbReference type="GO" id="GO:1990140">
    <property type="term" value="C:molybdopterin synthase complex"/>
    <property type="evidence" value="ECO:0007669"/>
    <property type="project" value="UniProtKB-UniRule"/>
</dbReference>
<feature type="modified residue" description="1-thioglycine; alternate" evidence="3">
    <location>
        <position position="733"/>
    </location>
</feature>
<keyword evidence="1 3" id="KW-0597">Phosphoprotein</keyword>
<dbReference type="PANTHER" id="PTHR33112:SF10">
    <property type="entry name" value="TOL"/>
    <property type="match status" value="1"/>
</dbReference>
<dbReference type="InterPro" id="IPR012675">
    <property type="entry name" value="Beta-grasp_dom_sf"/>
</dbReference>
<accession>A0AAJ0H0L9</accession>
<keyword evidence="3" id="KW-0963">Cytoplasm</keyword>
<comment type="subcellular location">
    <subcellularLocation>
        <location evidence="3">Cytoplasm</location>
    </subcellularLocation>
</comment>
<dbReference type="GO" id="GO:0000166">
    <property type="term" value="F:nucleotide binding"/>
    <property type="evidence" value="ECO:0007669"/>
    <property type="project" value="UniProtKB-KW"/>
</dbReference>
<evidence type="ECO:0000256" key="1">
    <source>
        <dbReference type="ARBA" id="ARBA00022553"/>
    </source>
</evidence>
<protein>
    <recommendedName>
        <fullName evidence="3">Molybdopterin synthase sulfur carrier subunit</fullName>
    </recommendedName>
    <alternativeName>
        <fullName evidence="3">Common component for nitrate reductase and xanthine dehydrogenase protein G</fullName>
    </alternativeName>
    <alternativeName>
        <fullName evidence="3">Molybdenum cofactor synthesis protein 2 small subunit</fullName>
    </alternativeName>
    <alternativeName>
        <fullName evidence="3">Molybdenum cofactor synthesis protein 2A</fullName>
    </alternativeName>
    <alternativeName>
        <fullName evidence="3">Sulfur carrier protein MOCS2A</fullName>
        <shortName evidence="3">MOCS2A</shortName>
    </alternativeName>
</protein>
<evidence type="ECO:0000313" key="6">
    <source>
        <dbReference type="Proteomes" id="UP001273166"/>
    </source>
</evidence>
<keyword evidence="3" id="KW-0547">Nucleotide-binding</keyword>
<dbReference type="Pfam" id="PF02597">
    <property type="entry name" value="ThiS"/>
    <property type="match status" value="1"/>
</dbReference>
<comment type="similarity">
    <text evidence="3">Belongs to the MoaD family. MOCS2A subfamily.</text>
</comment>
<dbReference type="PANTHER" id="PTHR33112">
    <property type="entry name" value="DOMAIN PROTEIN, PUTATIVE-RELATED"/>
    <property type="match status" value="1"/>
</dbReference>
<dbReference type="GO" id="GO:0030366">
    <property type="term" value="F:molybdopterin synthase activity"/>
    <property type="evidence" value="ECO:0007669"/>
    <property type="project" value="UniProtKB-UniRule"/>
</dbReference>
<dbReference type="HAMAP" id="MF_03051">
    <property type="entry name" value="MOCS2A"/>
    <property type="match status" value="1"/>
</dbReference>
<dbReference type="Gene3D" id="3.10.20.30">
    <property type="match status" value="1"/>
</dbReference>
<dbReference type="CDD" id="cd00754">
    <property type="entry name" value="Ubl_MoaD"/>
    <property type="match status" value="1"/>
</dbReference>